<dbReference type="InterPro" id="IPR013762">
    <property type="entry name" value="Integrase-like_cat_sf"/>
</dbReference>
<protein>
    <submittedName>
        <fullName evidence="3">Integrase family protein</fullName>
    </submittedName>
</protein>
<dbReference type="GO" id="GO:0006310">
    <property type="term" value="P:DNA recombination"/>
    <property type="evidence" value="ECO:0007669"/>
    <property type="project" value="UniProtKB-KW"/>
</dbReference>
<keyword evidence="1" id="KW-0233">DNA recombination</keyword>
<name>A0A286TC28_BIFBI</name>
<reference evidence="3 4" key="1">
    <citation type="journal article" date="2017" name="Biosci. Biotechnol. Biochem.">
        <title>Identification and characterization of a sulfoglycosidase from Bifidobacterium bifidum implicated in mucin glycan utilization.</title>
        <authorList>
            <person name="Katoh T."/>
            <person name="Maeshibu T."/>
            <person name="Kikkawa K."/>
            <person name="Gotoh A."/>
            <person name="Tomabechi Y."/>
            <person name="Nakamura M."/>
            <person name="Liao W.-H."/>
            <person name="Yamaguchi M."/>
            <person name="Ashida H."/>
            <person name="Yamamoto K."/>
            <person name="Katayama T."/>
        </authorList>
    </citation>
    <scope>NUCLEOTIDE SEQUENCE [LARGE SCALE GENOMIC DNA]</scope>
    <source>
        <strain evidence="3 4">JCM 7004</strain>
    </source>
</reference>
<evidence type="ECO:0000256" key="1">
    <source>
        <dbReference type="ARBA" id="ARBA00023172"/>
    </source>
</evidence>
<sequence>MLRLGAELGLRRAEIASVKSDNVIHDLLGYSLIVVGKGDKQRVVPMGDDLAAEILMRSGYLFPGRIKGHISADVVGARLSSILPDGYTAHSLRHRYATRIYAETRDIFMVSRLLGHENVETTQRYVAFAGERLRDGMNAVRLAV</sequence>
<evidence type="ECO:0000313" key="3">
    <source>
        <dbReference type="EMBL" id="BBA47876.1"/>
    </source>
</evidence>
<dbReference type="SUPFAM" id="SSF56349">
    <property type="entry name" value="DNA breaking-rejoining enzymes"/>
    <property type="match status" value="1"/>
</dbReference>
<dbReference type="Pfam" id="PF00589">
    <property type="entry name" value="Phage_integrase"/>
    <property type="match status" value="1"/>
</dbReference>
<dbReference type="GO" id="GO:0003677">
    <property type="term" value="F:DNA binding"/>
    <property type="evidence" value="ECO:0007669"/>
    <property type="project" value="InterPro"/>
</dbReference>
<dbReference type="PROSITE" id="PS51898">
    <property type="entry name" value="TYR_RECOMBINASE"/>
    <property type="match status" value="1"/>
</dbReference>
<dbReference type="CDD" id="cd00397">
    <property type="entry name" value="DNA_BRE_C"/>
    <property type="match status" value="1"/>
</dbReference>
<dbReference type="InterPro" id="IPR011010">
    <property type="entry name" value="DNA_brk_join_enz"/>
</dbReference>
<organism evidence="3 4">
    <name type="scientific">Bifidobacterium bifidum LMG 13195</name>
    <dbReference type="NCBI Taxonomy" id="1207542"/>
    <lineage>
        <taxon>Bacteria</taxon>
        <taxon>Bacillati</taxon>
        <taxon>Actinomycetota</taxon>
        <taxon>Actinomycetes</taxon>
        <taxon>Bifidobacteriales</taxon>
        <taxon>Bifidobacteriaceae</taxon>
        <taxon>Bifidobacterium</taxon>
    </lineage>
</organism>
<dbReference type="Proteomes" id="UP000262177">
    <property type="component" value="Chromosome"/>
</dbReference>
<evidence type="ECO:0000313" key="4">
    <source>
        <dbReference type="Proteomes" id="UP000262177"/>
    </source>
</evidence>
<gene>
    <name evidence="3" type="ORF">BBJK_01263</name>
</gene>
<feature type="domain" description="Tyr recombinase" evidence="2">
    <location>
        <begin position="1"/>
        <end position="138"/>
    </location>
</feature>
<dbReference type="InterPro" id="IPR002104">
    <property type="entry name" value="Integrase_catalytic"/>
</dbReference>
<accession>A0A286TC28</accession>
<dbReference type="EMBL" id="AP018131">
    <property type="protein sequence ID" value="BBA47876.1"/>
    <property type="molecule type" value="Genomic_DNA"/>
</dbReference>
<evidence type="ECO:0000259" key="2">
    <source>
        <dbReference type="PROSITE" id="PS51898"/>
    </source>
</evidence>
<dbReference type="PANTHER" id="PTHR30349">
    <property type="entry name" value="PHAGE INTEGRASE-RELATED"/>
    <property type="match status" value="1"/>
</dbReference>
<dbReference type="PANTHER" id="PTHR30349:SF64">
    <property type="entry name" value="PROPHAGE INTEGRASE INTD-RELATED"/>
    <property type="match status" value="1"/>
</dbReference>
<dbReference type="Gene3D" id="1.10.443.10">
    <property type="entry name" value="Intergrase catalytic core"/>
    <property type="match status" value="1"/>
</dbReference>
<dbReference type="InterPro" id="IPR050090">
    <property type="entry name" value="Tyrosine_recombinase_XerCD"/>
</dbReference>
<dbReference type="GO" id="GO:0015074">
    <property type="term" value="P:DNA integration"/>
    <property type="evidence" value="ECO:0007669"/>
    <property type="project" value="InterPro"/>
</dbReference>
<proteinExistence type="predicted"/>
<dbReference type="AlphaFoldDB" id="A0A286TC28"/>